<dbReference type="InterPro" id="IPR012334">
    <property type="entry name" value="Pectin_lyas_fold"/>
</dbReference>
<dbReference type="InterPro" id="IPR005084">
    <property type="entry name" value="CBM6"/>
</dbReference>
<evidence type="ECO:0000313" key="3">
    <source>
        <dbReference type="Proteomes" id="UP000187425"/>
    </source>
</evidence>
<dbReference type="Gene3D" id="2.60.120.260">
    <property type="entry name" value="Galactose-binding domain-like"/>
    <property type="match status" value="1"/>
</dbReference>
<reference evidence="2 3" key="1">
    <citation type="submission" date="2016-11" db="EMBL/GenBank/DDBJ databases">
        <title>Paenibacillus species isolates.</title>
        <authorList>
            <person name="Beno S.M."/>
        </authorList>
    </citation>
    <scope>NUCLEOTIDE SEQUENCE [LARGE SCALE GENOMIC DNA]</scope>
    <source>
        <strain evidence="2 3">FSL H7-0443</strain>
    </source>
</reference>
<proteinExistence type="predicted"/>
<dbReference type="RefSeq" id="WP_076286508.1">
    <property type="nucleotide sequence ID" value="NZ_MPTW01000021.1"/>
</dbReference>
<dbReference type="SUPFAM" id="SSF51126">
    <property type="entry name" value="Pectin lyase-like"/>
    <property type="match status" value="1"/>
</dbReference>
<name>A0A1R0Z9V7_9BACL</name>
<dbReference type="OrthoDB" id="9760056at2"/>
<dbReference type="AlphaFoldDB" id="A0A1R0Z9V7"/>
<dbReference type="SUPFAM" id="SSF49785">
    <property type="entry name" value="Galactose-binding domain-like"/>
    <property type="match status" value="1"/>
</dbReference>
<sequence>MTWAKNRFYWMFFLSFLVAFTVGYVRHAEAAGTSTVYPFPASLASNSDFQVWVENTSSPVWTAPGMAATPKAVTSFAFTGTVTVKVQYKSNFTSANIMPSQYGITYTKPAANQLQFTLNDYKKSKIIIQIDNDPNKELFLFGDPPVATPPAGATVYQAGAHYPANNELTMQDNQTIFLMPGAVLHARIDTANNSNLKILGPGIIVAYDTGVNPNESEFENNMVFYKSNNVELRDFILVRNFNDNLIHQLVVRNTDNVSIDNVKVISDARCSDGLSLGGNNGVDVKNFFSVSGDNNLVIGWWGKTDNVTIDNYIAYFPEHAGIAQTSAIFAQGIEGTKPGEDTSSIGTVRISNFYAIKQTNVLGSIWGKIQDNIDNFTIENLYTEPGSTRDNLLYFDLNVSSNKNFNLKNVYFDKTTGGYLSDKYYVRFDNVYYKGNLVANTSAANVTGSGKVQVLNGTSGKHYEFENGQLNGPIAANKNYASFGKAVAVMNSVGSFAEVTIDVPVAGDYILDIAYANGSGADAAQSVYVNGIYKFQASFPKTNAGWDQSASSWKKVSGVGTVNLQAGTNKIKIQKDSNDLYTADLDYLEVTLKPIHVEMETGTVEPLVEAR</sequence>
<dbReference type="Proteomes" id="UP000187425">
    <property type="component" value="Unassembled WGS sequence"/>
</dbReference>
<evidence type="ECO:0000313" key="2">
    <source>
        <dbReference type="EMBL" id="OME65078.1"/>
    </source>
</evidence>
<protein>
    <recommendedName>
        <fullName evidence="1">CBM6 domain-containing protein</fullName>
    </recommendedName>
</protein>
<feature type="domain" description="CBM6" evidence="1">
    <location>
        <begin position="461"/>
        <end position="591"/>
    </location>
</feature>
<dbReference type="Gene3D" id="2.160.20.10">
    <property type="entry name" value="Single-stranded right-handed beta-helix, Pectin lyase-like"/>
    <property type="match status" value="1"/>
</dbReference>
<dbReference type="GO" id="GO:0030246">
    <property type="term" value="F:carbohydrate binding"/>
    <property type="evidence" value="ECO:0007669"/>
    <property type="project" value="InterPro"/>
</dbReference>
<gene>
    <name evidence="2" type="ORF">BSK65_25615</name>
</gene>
<dbReference type="InterPro" id="IPR011050">
    <property type="entry name" value="Pectin_lyase_fold/virulence"/>
</dbReference>
<comment type="caution">
    <text evidence="2">The sequence shown here is derived from an EMBL/GenBank/DDBJ whole genome shotgun (WGS) entry which is preliminary data.</text>
</comment>
<organism evidence="2 3">
    <name type="scientific">Paenibacillus odorifer</name>
    <dbReference type="NCBI Taxonomy" id="189426"/>
    <lineage>
        <taxon>Bacteria</taxon>
        <taxon>Bacillati</taxon>
        <taxon>Bacillota</taxon>
        <taxon>Bacilli</taxon>
        <taxon>Bacillales</taxon>
        <taxon>Paenibacillaceae</taxon>
        <taxon>Paenibacillus</taxon>
    </lineage>
</organism>
<dbReference type="EMBL" id="MPTW01000021">
    <property type="protein sequence ID" value="OME65078.1"/>
    <property type="molecule type" value="Genomic_DNA"/>
</dbReference>
<dbReference type="PROSITE" id="PS51175">
    <property type="entry name" value="CBM6"/>
    <property type="match status" value="1"/>
</dbReference>
<dbReference type="InterPro" id="IPR008979">
    <property type="entry name" value="Galactose-bd-like_sf"/>
</dbReference>
<accession>A0A1R0Z9V7</accession>
<evidence type="ECO:0000259" key="1">
    <source>
        <dbReference type="PROSITE" id="PS51175"/>
    </source>
</evidence>